<evidence type="ECO:0000259" key="3">
    <source>
        <dbReference type="PROSITE" id="PS51719"/>
    </source>
</evidence>
<accession>A0A6G1HUI0</accession>
<dbReference type="EMBL" id="ML996697">
    <property type="protein sequence ID" value="KAF2399395.1"/>
    <property type="molecule type" value="Genomic_DNA"/>
</dbReference>
<comment type="similarity">
    <text evidence="1">Belongs to the TRAFAC class TrmE-Era-EngA-EngB-Septin-like GTPase superfamily. Septin GTPase family.</text>
</comment>
<dbReference type="AlphaFoldDB" id="A0A6G1HUI0"/>
<feature type="compositionally biased region" description="Low complexity" evidence="2">
    <location>
        <begin position="379"/>
        <end position="394"/>
    </location>
</feature>
<name>A0A6G1HUI0_9PEZI</name>
<protein>
    <recommendedName>
        <fullName evidence="3">Septin-type G domain-containing protein</fullName>
    </recommendedName>
</protein>
<keyword evidence="1" id="KW-0342">GTP-binding</keyword>
<feature type="region of interest" description="Disordered" evidence="2">
    <location>
        <begin position="482"/>
        <end position="509"/>
    </location>
</feature>
<reference evidence="4" key="1">
    <citation type="journal article" date="2020" name="Stud. Mycol.">
        <title>101 Dothideomycetes genomes: a test case for predicting lifestyles and emergence of pathogens.</title>
        <authorList>
            <person name="Haridas S."/>
            <person name="Albert R."/>
            <person name="Binder M."/>
            <person name="Bloem J."/>
            <person name="Labutti K."/>
            <person name="Salamov A."/>
            <person name="Andreopoulos B."/>
            <person name="Baker S."/>
            <person name="Barry K."/>
            <person name="Bills G."/>
            <person name="Bluhm B."/>
            <person name="Cannon C."/>
            <person name="Castanera R."/>
            <person name="Culley D."/>
            <person name="Daum C."/>
            <person name="Ezra D."/>
            <person name="Gonzalez J."/>
            <person name="Henrissat B."/>
            <person name="Kuo A."/>
            <person name="Liang C."/>
            <person name="Lipzen A."/>
            <person name="Lutzoni F."/>
            <person name="Magnuson J."/>
            <person name="Mondo S."/>
            <person name="Nolan M."/>
            <person name="Ohm R."/>
            <person name="Pangilinan J."/>
            <person name="Park H.-J."/>
            <person name="Ramirez L."/>
            <person name="Alfaro M."/>
            <person name="Sun H."/>
            <person name="Tritt A."/>
            <person name="Yoshinaga Y."/>
            <person name="Zwiers L.-H."/>
            <person name="Turgeon B."/>
            <person name="Goodwin S."/>
            <person name="Spatafora J."/>
            <person name="Crous P."/>
            <person name="Grigoriev I."/>
        </authorList>
    </citation>
    <scope>NUCLEOTIDE SEQUENCE</scope>
    <source>
        <strain evidence="4">CBS 262.69</strain>
    </source>
</reference>
<dbReference type="Pfam" id="PF20571">
    <property type="entry name" value="DUF6780"/>
    <property type="match status" value="1"/>
</dbReference>
<dbReference type="InterPro" id="IPR030379">
    <property type="entry name" value="G_SEPTIN_dom"/>
</dbReference>
<dbReference type="InterPro" id="IPR027417">
    <property type="entry name" value="P-loop_NTPase"/>
</dbReference>
<dbReference type="PROSITE" id="PS51719">
    <property type="entry name" value="G_SEPTIN"/>
    <property type="match status" value="1"/>
</dbReference>
<feature type="region of interest" description="Disordered" evidence="2">
    <location>
        <begin position="379"/>
        <end position="412"/>
    </location>
</feature>
<evidence type="ECO:0000256" key="1">
    <source>
        <dbReference type="RuleBase" id="RU004560"/>
    </source>
</evidence>
<proteinExistence type="inferred from homology"/>
<dbReference type="InterPro" id="IPR046707">
    <property type="entry name" value="DUF6780"/>
</dbReference>
<keyword evidence="1" id="KW-0547">Nucleotide-binding</keyword>
<evidence type="ECO:0000313" key="4">
    <source>
        <dbReference type="EMBL" id="KAF2399395.1"/>
    </source>
</evidence>
<feature type="region of interest" description="Disordered" evidence="2">
    <location>
        <begin position="1"/>
        <end position="121"/>
    </location>
</feature>
<dbReference type="PANTHER" id="PTHR18884">
    <property type="entry name" value="SEPTIN"/>
    <property type="match status" value="1"/>
</dbReference>
<dbReference type="OrthoDB" id="4150765at2759"/>
<feature type="compositionally biased region" description="Polar residues" evidence="2">
    <location>
        <begin position="483"/>
        <end position="509"/>
    </location>
</feature>
<dbReference type="Proteomes" id="UP000799640">
    <property type="component" value="Unassembled WGS sequence"/>
</dbReference>
<feature type="compositionally biased region" description="Polar residues" evidence="2">
    <location>
        <begin position="75"/>
        <end position="84"/>
    </location>
</feature>
<dbReference type="GO" id="GO:0005525">
    <property type="term" value="F:GTP binding"/>
    <property type="evidence" value="ECO:0007669"/>
    <property type="project" value="UniProtKB-KW"/>
</dbReference>
<organism evidence="4 5">
    <name type="scientific">Trichodelitschia bisporula</name>
    <dbReference type="NCBI Taxonomy" id="703511"/>
    <lineage>
        <taxon>Eukaryota</taxon>
        <taxon>Fungi</taxon>
        <taxon>Dikarya</taxon>
        <taxon>Ascomycota</taxon>
        <taxon>Pezizomycotina</taxon>
        <taxon>Dothideomycetes</taxon>
        <taxon>Dothideomycetes incertae sedis</taxon>
        <taxon>Phaeotrichales</taxon>
        <taxon>Phaeotrichaceae</taxon>
        <taxon>Trichodelitschia</taxon>
    </lineage>
</organism>
<keyword evidence="5" id="KW-1185">Reference proteome</keyword>
<dbReference type="SUPFAM" id="SSF52540">
    <property type="entry name" value="P-loop containing nucleoside triphosphate hydrolases"/>
    <property type="match status" value="1"/>
</dbReference>
<evidence type="ECO:0000313" key="5">
    <source>
        <dbReference type="Proteomes" id="UP000799640"/>
    </source>
</evidence>
<feature type="domain" description="Septin-type G" evidence="3">
    <location>
        <begin position="143"/>
        <end position="485"/>
    </location>
</feature>
<gene>
    <name evidence="4" type="ORF">EJ06DRAFT_562648</name>
</gene>
<evidence type="ECO:0000256" key="2">
    <source>
        <dbReference type="SAM" id="MobiDB-lite"/>
    </source>
</evidence>
<dbReference type="Pfam" id="PF00735">
    <property type="entry name" value="Septin"/>
    <property type="match status" value="1"/>
</dbReference>
<sequence>MGEEHEDEKKRRRADGNPTAEERVEGTGHTGPAYGVGSVHTTHAFSQQRRPSRANTISRPLTPLQLASPGPESVVPSTPKSGSFRSLRLSDGEEADAASQAIESSDEEDVAPPHFGLRGNAPELVMPSLAMPTRRPFTERGRLMGRVKVCVLTDAGSGKTSFIRALVQSCEDIVHLDPISTSGPTFHASPASKKTRRKRGTETAQITEIYASTRAYPGWWSDLEESRILRRRKSMGDTVLERNVCFIDTPGCNYTHSTSDGPDPVVRYLEELLHKNASISTMQDSELLGLLTGDGGVQVDVVLYVFSHKMSCLQDIDYFKRLSELTNVIPVIGKADLLSPQAMADLKTSILNQLHTYSARPFLFGKSAEDIMQVTATTLPASAPSQSPASEAVATSPPPPEHRPTSTEPPSYSDILPPFAISTLHGSDDLEMDASLLMSSTYTPPLMGSDLSHFVELLLDPSTIAWLRHTAARKFLTWRSRKPSSLDSSTAGPRSNRLVTRGSSMSLGSPTLNTGHGLASPMTDSPALFTSHTMMERISPFNLSSSAHLSDFTRASLRDHAAQEERLAQMQLARWAAEVQRALRAERERFEMVAKGERARWLLERIGEEVKAGGVGVVEGGKLELPRWASKKEKKVAKGRGKRVFDPADPLGLLEWGDGARRAVGVVVRVLEGGVVVGAVWWAVARILGWDQERGGWLPVWW</sequence>
<feature type="region of interest" description="Disordered" evidence="2">
    <location>
        <begin position="184"/>
        <end position="203"/>
    </location>
</feature>
<dbReference type="Gene3D" id="3.40.50.300">
    <property type="entry name" value="P-loop containing nucleotide triphosphate hydrolases"/>
    <property type="match status" value="1"/>
</dbReference>
<feature type="compositionally biased region" description="Polar residues" evidence="2">
    <location>
        <begin position="39"/>
        <end position="59"/>
    </location>
</feature>